<keyword evidence="3" id="KW-1185">Reference proteome</keyword>
<sequence>MRLHVSSSSFIAGVRLLSIGFVIYFNYKLQNLHLRSDMLKYWRYFRTKIY</sequence>
<comment type="caution">
    <text evidence="2">The sequence shown here is derived from an EMBL/GenBank/DDBJ whole genome shotgun (WGS) entry which is preliminary data.</text>
</comment>
<gene>
    <name evidence="2" type="ORF">A8990_1086</name>
</gene>
<dbReference type="Proteomes" id="UP000256304">
    <property type="component" value="Unassembled WGS sequence"/>
</dbReference>
<feature type="transmembrane region" description="Helical" evidence="1">
    <location>
        <begin position="6"/>
        <end position="27"/>
    </location>
</feature>
<keyword evidence="1" id="KW-1133">Transmembrane helix</keyword>
<evidence type="ECO:0000313" key="2">
    <source>
        <dbReference type="EMBL" id="REE88510.1"/>
    </source>
</evidence>
<dbReference type="AlphaFoldDB" id="A0A3D9SG05"/>
<reference evidence="2 3" key="1">
    <citation type="submission" date="2018-08" db="EMBL/GenBank/DDBJ databases">
        <title>Genomic Encyclopedia of Type Strains, Phase III (KMG-III): the genomes of soil and plant-associated and newly described type strains.</title>
        <authorList>
            <person name="Whitman W."/>
        </authorList>
    </citation>
    <scope>NUCLEOTIDE SEQUENCE [LARGE SCALE GENOMIC DNA]</scope>
    <source>
        <strain evidence="2 3">CGMCC 1.10966</strain>
    </source>
</reference>
<organism evidence="2 3">
    <name type="scientific">Paenibacillus taihuensis</name>
    <dbReference type="NCBI Taxonomy" id="1156355"/>
    <lineage>
        <taxon>Bacteria</taxon>
        <taxon>Bacillati</taxon>
        <taxon>Bacillota</taxon>
        <taxon>Bacilli</taxon>
        <taxon>Bacillales</taxon>
        <taxon>Paenibacillaceae</taxon>
        <taxon>Paenibacillus</taxon>
    </lineage>
</organism>
<protein>
    <submittedName>
        <fullName evidence="2">Uncharacterized protein</fullName>
    </submittedName>
</protein>
<name>A0A3D9SG05_9BACL</name>
<dbReference type="EMBL" id="QTTN01000008">
    <property type="protein sequence ID" value="REE88510.1"/>
    <property type="molecule type" value="Genomic_DNA"/>
</dbReference>
<accession>A0A3D9SG05</accession>
<keyword evidence="1" id="KW-0812">Transmembrane</keyword>
<evidence type="ECO:0000256" key="1">
    <source>
        <dbReference type="SAM" id="Phobius"/>
    </source>
</evidence>
<proteinExistence type="predicted"/>
<keyword evidence="1" id="KW-0472">Membrane</keyword>
<evidence type="ECO:0000313" key="3">
    <source>
        <dbReference type="Proteomes" id="UP000256304"/>
    </source>
</evidence>